<evidence type="ECO:0000256" key="1">
    <source>
        <dbReference type="SAM" id="MobiDB-lite"/>
    </source>
</evidence>
<dbReference type="OrthoDB" id="10467693at2759"/>
<name>A0A0M3JSP0_ANISI</name>
<protein>
    <submittedName>
        <fullName evidence="4">MSP domain-containing protein</fullName>
    </submittedName>
</protein>
<proteinExistence type="predicted"/>
<sequence length="390" mass="44430">MWDCCVGRTVQLSINAMQSDTDADFGLDLVSYERVRRRDCVVFNQRNDDDEPISAILLVGNPTAISYVPNVETSDKVRDEQFFSVHYMPVDASEERCKDNEIKAHKIKRLRAYFEASNEKEMTSQENGSVMSENKISSNDTCNADKVLNADSSITALHCIPSKTVLFEVINARNMKRLFTTMSFINPTNVRRAVRVHCPLDPKFHRSHIETFTVDPRTQYDLTMCFLPSQDFLKQAKINKPYIAITHIKAPDLSKDAKQVWDEYNKQNDAHCSIKKIPIDYDESAIDALLNESEFDRRYTVTPSDSDSSIGSHDTSLSVERFQTVPNALKSNEEHQNEDDEKVVRKREEEMIGVSAFERSSPDTANESVDRRSDENNNGDREGEESGSTK</sequence>
<reference evidence="2 3" key="2">
    <citation type="submission" date="2018-11" db="EMBL/GenBank/DDBJ databases">
        <authorList>
            <consortium name="Pathogen Informatics"/>
        </authorList>
    </citation>
    <scope>NUCLEOTIDE SEQUENCE [LARGE SCALE GENOMIC DNA]</scope>
</reference>
<organism evidence="4">
    <name type="scientific">Anisakis simplex</name>
    <name type="common">Herring worm</name>
    <dbReference type="NCBI Taxonomy" id="6269"/>
    <lineage>
        <taxon>Eukaryota</taxon>
        <taxon>Metazoa</taxon>
        <taxon>Ecdysozoa</taxon>
        <taxon>Nematoda</taxon>
        <taxon>Chromadorea</taxon>
        <taxon>Rhabditida</taxon>
        <taxon>Spirurina</taxon>
        <taxon>Ascaridomorpha</taxon>
        <taxon>Ascaridoidea</taxon>
        <taxon>Anisakidae</taxon>
        <taxon>Anisakis</taxon>
        <taxon>Anisakis simplex complex</taxon>
    </lineage>
</organism>
<keyword evidence="3" id="KW-1185">Reference proteome</keyword>
<feature type="compositionally biased region" description="Basic and acidic residues" evidence="1">
    <location>
        <begin position="368"/>
        <end position="381"/>
    </location>
</feature>
<evidence type="ECO:0000313" key="2">
    <source>
        <dbReference type="EMBL" id="VDK43202.1"/>
    </source>
</evidence>
<dbReference type="WBParaSite" id="ASIM_0001100601-mRNA-1">
    <property type="protein sequence ID" value="ASIM_0001100601-mRNA-1"/>
    <property type="gene ID" value="ASIM_0001100601"/>
</dbReference>
<accession>A0A0M3JSP0</accession>
<feature type="compositionally biased region" description="Polar residues" evidence="1">
    <location>
        <begin position="301"/>
        <end position="318"/>
    </location>
</feature>
<gene>
    <name evidence="2" type="ORF">ASIM_LOCUS10564</name>
</gene>
<dbReference type="EMBL" id="UYRR01031005">
    <property type="protein sequence ID" value="VDK43202.1"/>
    <property type="molecule type" value="Genomic_DNA"/>
</dbReference>
<reference evidence="4" key="1">
    <citation type="submission" date="2017-02" db="UniProtKB">
        <authorList>
            <consortium name="WormBaseParasite"/>
        </authorList>
    </citation>
    <scope>IDENTIFICATION</scope>
</reference>
<feature type="region of interest" description="Disordered" evidence="1">
    <location>
        <begin position="327"/>
        <end position="390"/>
    </location>
</feature>
<feature type="region of interest" description="Disordered" evidence="1">
    <location>
        <begin position="299"/>
        <end position="318"/>
    </location>
</feature>
<dbReference type="Proteomes" id="UP000267096">
    <property type="component" value="Unassembled WGS sequence"/>
</dbReference>
<evidence type="ECO:0000313" key="4">
    <source>
        <dbReference type="WBParaSite" id="ASIM_0001100601-mRNA-1"/>
    </source>
</evidence>
<evidence type="ECO:0000313" key="3">
    <source>
        <dbReference type="Proteomes" id="UP000267096"/>
    </source>
</evidence>
<dbReference type="AlphaFoldDB" id="A0A0M3JSP0"/>